<keyword evidence="1" id="KW-0812">Transmembrane</keyword>
<organism evidence="2 3">
    <name type="scientific">Aminipila butyrica</name>
    <dbReference type="NCBI Taxonomy" id="433296"/>
    <lineage>
        <taxon>Bacteria</taxon>
        <taxon>Bacillati</taxon>
        <taxon>Bacillota</taxon>
        <taxon>Clostridia</taxon>
        <taxon>Peptostreptococcales</taxon>
        <taxon>Anaerovoracaceae</taxon>
        <taxon>Aminipila</taxon>
    </lineage>
</organism>
<sequence length="292" mass="34041">MKHIFRSFNFGTLEYKEAESFLNQMAEKGYEFKSTGKGWLRNIAIFEKSERAKKMKYVIDVAKRTEWEKSEYYQFYKDSGWEKVDCFNKRLYIFAAQKDNAVPLYTDDASERNMLRKAVVNNGELLNHSFQLLCMLIILKALFFIKNREEALYYGFYATLFLCCLTGVYYVLHITAKLIYRVSGWQVNSNAIGKKMAQLLRVSCDLFGSAFLASLVLAAFYVIWKRGFFPNSFGEISLEFVQTLIFIGSVPVILVTTYLLALHPEREQLKVLNYIGAFMFFWGLIGFFSYIL</sequence>
<proteinExistence type="predicted"/>
<evidence type="ECO:0000313" key="2">
    <source>
        <dbReference type="EMBL" id="QIB70377.1"/>
    </source>
</evidence>
<feature type="transmembrane region" description="Helical" evidence="1">
    <location>
        <begin position="271"/>
        <end position="291"/>
    </location>
</feature>
<dbReference type="RefSeq" id="WP_163067615.1">
    <property type="nucleotide sequence ID" value="NZ_CP048649.1"/>
</dbReference>
<name>A0A858BXS0_9FIRM</name>
<dbReference type="InterPro" id="IPR021359">
    <property type="entry name" value="DUF2812"/>
</dbReference>
<dbReference type="KEGG" id="abut:Ami103574_14235"/>
<gene>
    <name evidence="2" type="ORF">Ami103574_14235</name>
</gene>
<dbReference type="Proteomes" id="UP000466848">
    <property type="component" value="Chromosome"/>
</dbReference>
<evidence type="ECO:0000256" key="1">
    <source>
        <dbReference type="SAM" id="Phobius"/>
    </source>
</evidence>
<keyword evidence="3" id="KW-1185">Reference proteome</keyword>
<dbReference type="Pfam" id="PF11193">
    <property type="entry name" value="DUF2812"/>
    <property type="match status" value="1"/>
</dbReference>
<evidence type="ECO:0000313" key="3">
    <source>
        <dbReference type="Proteomes" id="UP000466848"/>
    </source>
</evidence>
<dbReference type="AlphaFoldDB" id="A0A858BXS0"/>
<accession>A0A858BXS0</accession>
<reference evidence="2 3" key="1">
    <citation type="submission" date="2020-02" db="EMBL/GenBank/DDBJ databases">
        <authorList>
            <person name="Kim Y.B."/>
            <person name="Roh S.W."/>
        </authorList>
    </citation>
    <scope>NUCLEOTIDE SEQUENCE [LARGE SCALE GENOMIC DNA]</scope>
    <source>
        <strain evidence="2 3">DSM 103574</strain>
    </source>
</reference>
<feature type="transmembrane region" description="Helical" evidence="1">
    <location>
        <begin position="204"/>
        <end position="224"/>
    </location>
</feature>
<feature type="transmembrane region" description="Helical" evidence="1">
    <location>
        <begin position="125"/>
        <end position="145"/>
    </location>
</feature>
<keyword evidence="1" id="KW-0472">Membrane</keyword>
<protein>
    <submittedName>
        <fullName evidence="2">DUF2812 domain-containing protein</fullName>
    </submittedName>
</protein>
<keyword evidence="1" id="KW-1133">Transmembrane helix</keyword>
<feature type="transmembrane region" description="Helical" evidence="1">
    <location>
        <begin position="244"/>
        <end position="262"/>
    </location>
</feature>
<dbReference type="EMBL" id="CP048649">
    <property type="protein sequence ID" value="QIB70377.1"/>
    <property type="molecule type" value="Genomic_DNA"/>
</dbReference>
<feature type="transmembrane region" description="Helical" evidence="1">
    <location>
        <begin position="151"/>
        <end position="172"/>
    </location>
</feature>